<dbReference type="PROSITE" id="PS50021">
    <property type="entry name" value="CH"/>
    <property type="match status" value="1"/>
</dbReference>
<dbReference type="SUPFAM" id="SSF57889">
    <property type="entry name" value="Cysteine-rich domain"/>
    <property type="match status" value="1"/>
</dbReference>
<evidence type="ECO:0000259" key="11">
    <source>
        <dbReference type="PROSITE" id="PS50001"/>
    </source>
</evidence>
<dbReference type="PANTHER" id="PTHR45818:SF3">
    <property type="entry name" value="PROTEIN VAV"/>
    <property type="match status" value="1"/>
</dbReference>
<dbReference type="CDD" id="cd20810">
    <property type="entry name" value="C1_VAV"/>
    <property type="match status" value="1"/>
</dbReference>
<dbReference type="Pfam" id="PF00307">
    <property type="entry name" value="CH"/>
    <property type="match status" value="1"/>
</dbReference>
<dbReference type="Gene3D" id="3.30.60.20">
    <property type="match status" value="1"/>
</dbReference>
<dbReference type="SMART" id="SM00033">
    <property type="entry name" value="CH"/>
    <property type="match status" value="1"/>
</dbReference>
<dbReference type="PROSITE" id="PS00741">
    <property type="entry name" value="DH_1"/>
    <property type="match status" value="1"/>
</dbReference>
<dbReference type="PRINTS" id="PR00401">
    <property type="entry name" value="SH2DOMAIN"/>
</dbReference>
<evidence type="ECO:0000256" key="7">
    <source>
        <dbReference type="ARBA" id="ARBA00022999"/>
    </source>
</evidence>
<dbReference type="Gene3D" id="1.20.900.10">
    <property type="entry name" value="Dbl homology (DH) domain"/>
    <property type="match status" value="1"/>
</dbReference>
<dbReference type="InterPro" id="IPR000980">
    <property type="entry name" value="SH2"/>
</dbReference>
<evidence type="ECO:0000256" key="4">
    <source>
        <dbReference type="ARBA" id="ARBA00022723"/>
    </source>
</evidence>
<keyword evidence="3" id="KW-0344">Guanine-nucleotide releasing factor</keyword>
<dbReference type="SMART" id="SM00325">
    <property type="entry name" value="RhoGEF"/>
    <property type="match status" value="1"/>
</dbReference>
<dbReference type="InterPro" id="IPR036872">
    <property type="entry name" value="CH_dom_sf"/>
</dbReference>
<comment type="caution">
    <text evidence="16">The sequence shown here is derived from an EMBL/GenBank/DDBJ whole genome shotgun (WGS) entry which is preliminary data.</text>
</comment>
<feature type="domain" description="SH3" evidence="12">
    <location>
        <begin position="924"/>
        <end position="985"/>
    </location>
</feature>
<dbReference type="Pfam" id="PF22697">
    <property type="entry name" value="SOS1_NGEF_PH"/>
    <property type="match status" value="1"/>
</dbReference>
<keyword evidence="5" id="KW-0863">Zinc-finger</keyword>
<dbReference type="InterPro" id="IPR036860">
    <property type="entry name" value="SH2_dom_sf"/>
</dbReference>
<dbReference type="InterPro" id="IPR055251">
    <property type="entry name" value="SOS1_NGEF_PH"/>
</dbReference>
<dbReference type="SMART" id="SM00326">
    <property type="entry name" value="SH3"/>
    <property type="match status" value="1"/>
</dbReference>
<evidence type="ECO:0000259" key="12">
    <source>
        <dbReference type="PROSITE" id="PS50002"/>
    </source>
</evidence>
<dbReference type="InterPro" id="IPR000219">
    <property type="entry name" value="DH_dom"/>
</dbReference>
<proteinExistence type="predicted"/>
<dbReference type="SUPFAM" id="SSF55550">
    <property type="entry name" value="SH2 domain"/>
    <property type="match status" value="1"/>
</dbReference>
<dbReference type="PANTHER" id="PTHR45818">
    <property type="entry name" value="PROTEIN VAV"/>
    <property type="match status" value="1"/>
</dbReference>
<dbReference type="InterPro" id="IPR036028">
    <property type="entry name" value="SH3-like_dom_sf"/>
</dbReference>
<keyword evidence="6" id="KW-0862">Zinc</keyword>
<evidence type="ECO:0000313" key="16">
    <source>
        <dbReference type="EMBL" id="GMT03444.1"/>
    </source>
</evidence>
<evidence type="ECO:0000256" key="1">
    <source>
        <dbReference type="ARBA" id="ARBA00022443"/>
    </source>
</evidence>
<dbReference type="PROSITE" id="PS50010">
    <property type="entry name" value="DH_2"/>
    <property type="match status" value="1"/>
</dbReference>
<dbReference type="EMBL" id="BTSX01000006">
    <property type="protein sequence ID" value="GMT03444.1"/>
    <property type="molecule type" value="Genomic_DNA"/>
</dbReference>
<dbReference type="Pfam" id="PF00017">
    <property type="entry name" value="SH2"/>
    <property type="match status" value="1"/>
</dbReference>
<sequence>MAVATLNWCLVDFRDGRHERIHMSEGTEVWRECMRWMKDVGVLDKPFVDTVTMIEFGAALRDGVILCRLMDALVPGVIEGVTLKPSSQFSSLKNITHFVDACKTHFSIREDDVFEPIEMYNLSNFLRVLNVLSMMSYSEISMRQGLIPFPRRSESPGAHTPSPTSFSSGFVGEFSPSRHYRVISPTETEEAIYQALPDRIDEMSIDEKIYDTLHYQSTKDESEEKVYDVIVKKALSESAFDLAEDPATARYLSFNPVSKRDHVIKEILDTEQNYVEKGLNMISKRFHSPLMNVLKDDDHRVLFMNISDLWQFHSSFYTQLREAVFHTLGILSSDRLGNFDTVGDVFLKNKHKFTLYGQYCMGLDDSRARILHLEKNDTSVRQRIQECCASLNSQQFKLQDLLCLPMQRVLKYHLLLRELLKDTKREHPEYRTLEAAREAMEDVNAYVNELKRDMEMKATVDEIEKSITDLAMPHEWKLIDYGREHKDGEVKFAELTSPTSSAKFKPRYCFLFDKVLIVCKANRSNTYTYKGAYIVTELRQEREAASVLANGNGTLNSALGGTIRKLAGGHTLTFVRHIAHASDRDSTADAVRIIQMSFKNENQKQAWAEAFRIAKENSSPSVGKTNHVVHFMNYTEKQGEEWPQCCAVCNNYLKGMFFQGYKCDRCSRHFHRECLTLESCTAGKRIAQSASFSSVSSASSSIDHRRLISVHRGEQVAARCRVHPLEEGKLAFEKDDILEIIQVHGNMMATACHATNRSRMGIISLGDVRKVQFRSNSTAGLGLHGGVSNGSTAGVIIRKHSVALPDRPAPSIISPMDDYVNTEVSAQEWFLGELSREESESRLRGTPNGMYLVRFSPKKHQYVISISFAGEVKHTVIENPANATFYLDETTTFPSIVELINYYRENNLRESFNALDTKLTKPHRECKTFKANHPYKATEPKFLELRVGDVITLVDTMGEERGWWKGRIGERVGFFPLSYVEPMVE</sequence>
<dbReference type="SUPFAM" id="SSF48065">
    <property type="entry name" value="DBL homology domain (DH-domain)"/>
    <property type="match status" value="1"/>
</dbReference>
<dbReference type="PROSITE" id="PS50081">
    <property type="entry name" value="ZF_DAG_PE_2"/>
    <property type="match status" value="1"/>
</dbReference>
<dbReference type="PROSITE" id="PS50001">
    <property type="entry name" value="SH2"/>
    <property type="match status" value="1"/>
</dbReference>
<dbReference type="SUPFAM" id="SSF47576">
    <property type="entry name" value="Calponin-homology domain, CH-domain"/>
    <property type="match status" value="1"/>
</dbReference>
<dbReference type="CDD" id="cd00160">
    <property type="entry name" value="RhoGEF"/>
    <property type="match status" value="1"/>
</dbReference>
<dbReference type="PROSITE" id="PS50002">
    <property type="entry name" value="SH3"/>
    <property type="match status" value="1"/>
</dbReference>
<accession>A0AAV5UBF1</accession>
<name>A0AAV5UBF1_9BILA</name>
<feature type="domain" description="DH" evidence="13">
    <location>
        <begin position="259"/>
        <end position="450"/>
    </location>
</feature>
<keyword evidence="4" id="KW-0479">Metal-binding</keyword>
<dbReference type="Gene3D" id="1.10.418.10">
    <property type="entry name" value="Calponin-like domain"/>
    <property type="match status" value="1"/>
</dbReference>
<dbReference type="SMART" id="SM00252">
    <property type="entry name" value="SH2"/>
    <property type="match status" value="1"/>
</dbReference>
<keyword evidence="17" id="KW-1185">Reference proteome</keyword>
<evidence type="ECO:0000256" key="5">
    <source>
        <dbReference type="ARBA" id="ARBA00022771"/>
    </source>
</evidence>
<evidence type="ECO:0000256" key="3">
    <source>
        <dbReference type="ARBA" id="ARBA00022658"/>
    </source>
</evidence>
<dbReference type="Gene3D" id="2.30.30.40">
    <property type="entry name" value="SH3 Domains"/>
    <property type="match status" value="1"/>
</dbReference>
<dbReference type="GO" id="GO:0005737">
    <property type="term" value="C:cytoplasm"/>
    <property type="evidence" value="ECO:0007669"/>
    <property type="project" value="TreeGrafter"/>
</dbReference>
<dbReference type="InterPro" id="IPR035899">
    <property type="entry name" value="DBL_dom_sf"/>
</dbReference>
<evidence type="ECO:0000313" key="17">
    <source>
        <dbReference type="Proteomes" id="UP001432027"/>
    </source>
</evidence>
<protein>
    <recommendedName>
        <fullName evidence="18">Vav-1</fullName>
    </recommendedName>
</protein>
<dbReference type="GO" id="GO:0005085">
    <property type="term" value="F:guanyl-nucleotide exchange factor activity"/>
    <property type="evidence" value="ECO:0007669"/>
    <property type="project" value="UniProtKB-KW"/>
</dbReference>
<dbReference type="Gene3D" id="3.30.505.10">
    <property type="entry name" value="SH2 domain"/>
    <property type="match status" value="1"/>
</dbReference>
<dbReference type="InterPro" id="IPR001715">
    <property type="entry name" value="CH_dom"/>
</dbReference>
<dbReference type="Gene3D" id="2.30.29.30">
    <property type="entry name" value="Pleckstrin-homology domain (PH domain)/Phosphotyrosine-binding domain (PTB)"/>
    <property type="match status" value="1"/>
</dbReference>
<dbReference type="GO" id="GO:0035556">
    <property type="term" value="P:intracellular signal transduction"/>
    <property type="evidence" value="ECO:0007669"/>
    <property type="project" value="InterPro"/>
</dbReference>
<keyword evidence="1 9" id="KW-0728">SH3 domain</keyword>
<dbReference type="InterPro" id="IPR001331">
    <property type="entry name" value="GDS_CDC24_CS"/>
</dbReference>
<dbReference type="InterPro" id="IPR001452">
    <property type="entry name" value="SH3_domain"/>
</dbReference>
<keyword evidence="7 8" id="KW-0727">SH2 domain</keyword>
<evidence type="ECO:0008006" key="18">
    <source>
        <dbReference type="Google" id="ProtNLM"/>
    </source>
</evidence>
<dbReference type="SUPFAM" id="SSF50044">
    <property type="entry name" value="SH3-domain"/>
    <property type="match status" value="1"/>
</dbReference>
<feature type="domain" description="SH2" evidence="11">
    <location>
        <begin position="829"/>
        <end position="923"/>
    </location>
</feature>
<evidence type="ECO:0000256" key="10">
    <source>
        <dbReference type="SAM" id="MobiDB-lite"/>
    </source>
</evidence>
<feature type="domain" description="Phorbol-ester/DAG-type" evidence="15">
    <location>
        <begin position="626"/>
        <end position="682"/>
    </location>
</feature>
<gene>
    <name evidence="16" type="ORF">PENTCL1PPCAC_25618</name>
</gene>
<evidence type="ECO:0000259" key="14">
    <source>
        <dbReference type="PROSITE" id="PS50021"/>
    </source>
</evidence>
<dbReference type="Pfam" id="PF14604">
    <property type="entry name" value="SH3_9"/>
    <property type="match status" value="1"/>
</dbReference>
<dbReference type="AlphaFoldDB" id="A0AAV5UBF1"/>
<dbReference type="Proteomes" id="UP001432027">
    <property type="component" value="Unassembled WGS sequence"/>
</dbReference>
<dbReference type="InterPro" id="IPR011993">
    <property type="entry name" value="PH-like_dom_sf"/>
</dbReference>
<evidence type="ECO:0000259" key="15">
    <source>
        <dbReference type="PROSITE" id="PS50081"/>
    </source>
</evidence>
<evidence type="ECO:0000256" key="8">
    <source>
        <dbReference type="PROSITE-ProRule" id="PRU00191"/>
    </source>
</evidence>
<dbReference type="GO" id="GO:0008270">
    <property type="term" value="F:zinc ion binding"/>
    <property type="evidence" value="ECO:0007669"/>
    <property type="project" value="UniProtKB-KW"/>
</dbReference>
<dbReference type="InterPro" id="IPR046349">
    <property type="entry name" value="C1-like_sf"/>
</dbReference>
<dbReference type="SUPFAM" id="SSF50729">
    <property type="entry name" value="PH domain-like"/>
    <property type="match status" value="1"/>
</dbReference>
<dbReference type="SMART" id="SM00109">
    <property type="entry name" value="C1"/>
    <property type="match status" value="1"/>
</dbReference>
<dbReference type="GO" id="GO:0016477">
    <property type="term" value="P:cell migration"/>
    <property type="evidence" value="ECO:0007669"/>
    <property type="project" value="TreeGrafter"/>
</dbReference>
<feature type="domain" description="Calponin-homology (CH)" evidence="14">
    <location>
        <begin position="27"/>
        <end position="139"/>
    </location>
</feature>
<evidence type="ECO:0000256" key="6">
    <source>
        <dbReference type="ARBA" id="ARBA00022833"/>
    </source>
</evidence>
<dbReference type="Pfam" id="PF00621">
    <property type="entry name" value="RhoGEF"/>
    <property type="match status" value="1"/>
</dbReference>
<evidence type="ECO:0000259" key="13">
    <source>
        <dbReference type="PROSITE" id="PS50010"/>
    </source>
</evidence>
<dbReference type="InterPro" id="IPR002219">
    <property type="entry name" value="PKC_DAG/PE"/>
</dbReference>
<feature type="region of interest" description="Disordered" evidence="10">
    <location>
        <begin position="151"/>
        <end position="170"/>
    </location>
</feature>
<reference evidence="16" key="1">
    <citation type="submission" date="2023-10" db="EMBL/GenBank/DDBJ databases">
        <title>Genome assembly of Pristionchus species.</title>
        <authorList>
            <person name="Yoshida K."/>
            <person name="Sommer R.J."/>
        </authorList>
    </citation>
    <scope>NUCLEOTIDE SEQUENCE</scope>
    <source>
        <strain evidence="16">RS0144</strain>
    </source>
</reference>
<evidence type="ECO:0000256" key="2">
    <source>
        <dbReference type="ARBA" id="ARBA00022553"/>
    </source>
</evidence>
<evidence type="ECO:0000256" key="9">
    <source>
        <dbReference type="PROSITE-ProRule" id="PRU00192"/>
    </source>
</evidence>
<keyword evidence="2" id="KW-0597">Phosphoprotein</keyword>
<organism evidence="16 17">
    <name type="scientific">Pristionchus entomophagus</name>
    <dbReference type="NCBI Taxonomy" id="358040"/>
    <lineage>
        <taxon>Eukaryota</taxon>
        <taxon>Metazoa</taxon>
        <taxon>Ecdysozoa</taxon>
        <taxon>Nematoda</taxon>
        <taxon>Chromadorea</taxon>
        <taxon>Rhabditida</taxon>
        <taxon>Rhabditina</taxon>
        <taxon>Diplogasteromorpha</taxon>
        <taxon>Diplogasteroidea</taxon>
        <taxon>Neodiplogasteridae</taxon>
        <taxon>Pristionchus</taxon>
    </lineage>
</organism>